<dbReference type="GO" id="GO:0005856">
    <property type="term" value="C:cytoskeleton"/>
    <property type="evidence" value="ECO:0007669"/>
    <property type="project" value="TreeGrafter"/>
</dbReference>
<evidence type="ECO:0000313" key="4">
    <source>
        <dbReference type="Proteomes" id="UP000516514"/>
    </source>
</evidence>
<dbReference type="Proteomes" id="UP000516514">
    <property type="component" value="Chromosome"/>
</dbReference>
<dbReference type="PANTHER" id="PTHR47357:SF1">
    <property type="entry name" value="SPINDLE POLE BODY COMPONENT 110"/>
    <property type="match status" value="1"/>
</dbReference>
<feature type="coiled-coil region" evidence="1">
    <location>
        <begin position="310"/>
        <end position="515"/>
    </location>
</feature>
<feature type="compositionally biased region" description="Polar residues" evidence="2">
    <location>
        <begin position="259"/>
        <end position="276"/>
    </location>
</feature>
<dbReference type="EMBL" id="CP061738">
    <property type="protein sequence ID" value="QOD38146.1"/>
    <property type="molecule type" value="Genomic_DNA"/>
</dbReference>
<dbReference type="GO" id="GO:0005200">
    <property type="term" value="F:structural constituent of cytoskeleton"/>
    <property type="evidence" value="ECO:0007669"/>
    <property type="project" value="TreeGrafter"/>
</dbReference>
<dbReference type="AlphaFoldDB" id="A0A7L7YQW0"/>
<reference evidence="3 4" key="1">
    <citation type="submission" date="2020-09" db="EMBL/GenBank/DDBJ databases">
        <title>An Earliest Endosymbiont, Wolbachia massiliensis sp. nov., Strain PL13 From the Bed Bug (Cimex hemipterius), Type strain of a New supergroup T.</title>
        <authorList>
            <person name="Laidoudi Y."/>
            <person name="Levasseur A."/>
            <person name="Medkour H."/>
            <person name="Maaloum M."/>
            <person name="BenKhedher M."/>
            <person name="Sambou M."/>
            <person name="Bassene H."/>
            <person name="Davoust B."/>
            <person name="Fenollar F."/>
            <person name="Raoult D."/>
            <person name="Mediannikov O."/>
        </authorList>
    </citation>
    <scope>NUCLEOTIDE SEQUENCE [LARGE SCALE GENOMIC DNA]</scope>
    <source>
        <strain evidence="3 4">PL13</strain>
    </source>
</reference>
<accession>A0A7L7YQW0</accession>
<keyword evidence="4" id="KW-1185">Reference proteome</keyword>
<gene>
    <name evidence="3" type="ORF">ID128_05045</name>
</gene>
<keyword evidence="1" id="KW-0175">Coiled coil</keyword>
<protein>
    <submittedName>
        <fullName evidence="3">Uncharacterized protein</fullName>
    </submittedName>
</protein>
<feature type="region of interest" description="Disordered" evidence="2">
    <location>
        <begin position="530"/>
        <end position="622"/>
    </location>
</feature>
<dbReference type="PANTHER" id="PTHR47357">
    <property type="entry name" value="COP1-INTERACTIVE PROTEIN 1"/>
    <property type="match status" value="1"/>
</dbReference>
<feature type="region of interest" description="Disordered" evidence="2">
    <location>
        <begin position="256"/>
        <end position="296"/>
    </location>
</feature>
<feature type="compositionally biased region" description="Polar residues" evidence="2">
    <location>
        <begin position="585"/>
        <end position="601"/>
    </location>
</feature>
<feature type="compositionally biased region" description="Polar residues" evidence="2">
    <location>
        <begin position="530"/>
        <end position="569"/>
    </location>
</feature>
<organism evidence="3 4">
    <name type="scientific">Candidatus Wolbachia massiliensis</name>
    <dbReference type="NCBI Taxonomy" id="1845000"/>
    <lineage>
        <taxon>Bacteria</taxon>
        <taxon>Pseudomonadati</taxon>
        <taxon>Pseudomonadota</taxon>
        <taxon>Alphaproteobacteria</taxon>
        <taxon>Rickettsiales</taxon>
        <taxon>Anaplasmataceae</taxon>
        <taxon>Wolbachieae</taxon>
        <taxon>Wolbachia</taxon>
    </lineage>
</organism>
<feature type="compositionally biased region" description="Low complexity" evidence="2">
    <location>
        <begin position="277"/>
        <end position="289"/>
    </location>
</feature>
<dbReference type="RefSeq" id="WP_191110960.1">
    <property type="nucleotide sequence ID" value="NZ_CP061738.1"/>
</dbReference>
<dbReference type="KEGG" id="wms:ID128_05045"/>
<name>A0A7L7YQW0_9RICK</name>
<dbReference type="Gene3D" id="1.10.287.1490">
    <property type="match status" value="1"/>
</dbReference>
<evidence type="ECO:0000256" key="1">
    <source>
        <dbReference type="SAM" id="Coils"/>
    </source>
</evidence>
<proteinExistence type="predicted"/>
<evidence type="ECO:0000313" key="3">
    <source>
        <dbReference type="EMBL" id="QOD38146.1"/>
    </source>
</evidence>
<evidence type="ECO:0000256" key="2">
    <source>
        <dbReference type="SAM" id="MobiDB-lite"/>
    </source>
</evidence>
<sequence length="671" mass="76273">MPEEDESVFVAENQSLNVDETARSSVLSIIETSNSFQKAVKKLEEEKLIWYFIGPLCKDEEFRKQISLKWEADFQEFEQSVKKIYEKFKPLLPDQSFLAYSIKDNNFNIRFDNEEKPIKISDILKASNKGEVYNISLGKDSLVTACKKNGNERHYDFAGSGLCEMTINWQAIASEGKSIGCSITVEVGSDGIQRVIGEPKFGSLKFTDPLSEEIENKVLELVKQNKEVFINGKTLYQAFTDMGRSVDDQQMLTEEIPVSPQSPTPDSSGYFSPGTPSSRRSSVSVSGEVSGEDEVFESDTFDDKEKLWQEEGLADKIRELEERNTYLEKKNKELESRNKGIIGEGDKELDELMEEKQILEEKVKRLEAELERKTRELAGKDQDIEQLKQKVSILEKELQDKSNAIKSLNDQLKDMTDEIQSTNKINEELQKKLEQKGEELNTLKEENTRLKSDVKKMVEDLVEDDKGKQLAKQLLEIEKENKELTDTVSQLAEELNKLQKEKEALEMANQQHNIGEKSLADELNEGNVKVATSTQTEMSNESKGIQASIQENDLSKAQDQSIQEAQPQNIMDWPTPIPDDKPEEQQTPLELTKVNKTNKTAENIMDWPTPIPDGKPEEQQTPLEPAKINTEVSDPNSTLINDGNVQKSVSSRIFSSTQFSIYQERKYQAET</sequence>